<evidence type="ECO:0000313" key="2">
    <source>
        <dbReference type="EMBL" id="CAB3901332.1"/>
    </source>
</evidence>
<keyword evidence="1" id="KW-0472">Membrane</keyword>
<reference evidence="2 3" key="1">
    <citation type="submission" date="2020-04" db="EMBL/GenBank/DDBJ databases">
        <authorList>
            <person name="De Canck E."/>
        </authorList>
    </citation>
    <scope>NUCLEOTIDE SEQUENCE [LARGE SCALE GENOMIC DNA]</scope>
    <source>
        <strain evidence="2 3">LMG 3415</strain>
    </source>
</reference>
<keyword evidence="1" id="KW-1133">Transmembrane helix</keyword>
<accession>A0ABM8LIZ7</accession>
<organism evidence="2 3">
    <name type="scientific">Achromobacter mucicolens</name>
    <dbReference type="NCBI Taxonomy" id="1389922"/>
    <lineage>
        <taxon>Bacteria</taxon>
        <taxon>Pseudomonadati</taxon>
        <taxon>Pseudomonadota</taxon>
        <taxon>Betaproteobacteria</taxon>
        <taxon>Burkholderiales</taxon>
        <taxon>Alcaligenaceae</taxon>
        <taxon>Achromobacter</taxon>
    </lineage>
</organism>
<proteinExistence type="predicted"/>
<dbReference type="InterPro" id="IPR025091">
    <property type="entry name" value="DUF4019"/>
</dbReference>
<dbReference type="Proteomes" id="UP000507140">
    <property type="component" value="Unassembled WGS sequence"/>
</dbReference>
<sequence length="232" mass="25760">MNEHIHRSDKGTLIAAFTFGVVFVIAIILIAIFRPTPTEFEYTIFRIVIALAAAGVGAVLPGFLDVNFRNWLRAGGALAIFVVVYFFSPVGMTTVSTEVTPPKVDAKPAADEWLNYVDHADYQKAYDSMAKSFRDTYPYAQFDDIIGRTRGNLGIPINRKVYQTAPFFSPPGSKKGAYMQYIYETTFAGRSAPIYETILLFGEDGKWFVNGFLYAIKKKSGSFAPYDPASPP</sequence>
<keyword evidence="1" id="KW-0812">Transmembrane</keyword>
<evidence type="ECO:0000256" key="1">
    <source>
        <dbReference type="SAM" id="Phobius"/>
    </source>
</evidence>
<comment type="caution">
    <text evidence="2">The sequence shown here is derived from an EMBL/GenBank/DDBJ whole genome shotgun (WGS) entry which is preliminary data.</text>
</comment>
<name>A0ABM8LIZ7_9BURK</name>
<feature type="transmembrane region" description="Helical" evidence="1">
    <location>
        <begin position="71"/>
        <end position="88"/>
    </location>
</feature>
<protein>
    <recommendedName>
        <fullName evidence="4">DUF4019 domain-containing protein</fullName>
    </recommendedName>
</protein>
<feature type="transmembrane region" description="Helical" evidence="1">
    <location>
        <begin position="44"/>
        <end position="64"/>
    </location>
</feature>
<evidence type="ECO:0000313" key="3">
    <source>
        <dbReference type="Proteomes" id="UP000507140"/>
    </source>
</evidence>
<feature type="transmembrane region" description="Helical" evidence="1">
    <location>
        <begin position="12"/>
        <end position="32"/>
    </location>
</feature>
<keyword evidence="3" id="KW-1185">Reference proteome</keyword>
<evidence type="ECO:0008006" key="4">
    <source>
        <dbReference type="Google" id="ProtNLM"/>
    </source>
</evidence>
<dbReference type="RefSeq" id="WP_180100171.1">
    <property type="nucleotide sequence ID" value="NZ_CADIKR010000006.1"/>
</dbReference>
<dbReference type="EMBL" id="CADIKR010000006">
    <property type="protein sequence ID" value="CAB3901332.1"/>
    <property type="molecule type" value="Genomic_DNA"/>
</dbReference>
<dbReference type="Pfam" id="PF13211">
    <property type="entry name" value="DUF4019"/>
    <property type="match status" value="1"/>
</dbReference>
<gene>
    <name evidence="2" type="ORF">LMG3415_04480</name>
</gene>